<keyword evidence="2" id="KW-0719">Serine esterase</keyword>
<protein>
    <recommendedName>
        <fullName evidence="10">Carboxylic ester hydrolase</fullName>
        <ecNumber evidence="10">3.1.1.-</ecNumber>
    </recommendedName>
</protein>
<proteinExistence type="inferred from homology"/>
<comment type="similarity">
    <text evidence="1 10">Belongs to the tannase family.</text>
</comment>
<dbReference type="InterPro" id="IPR029058">
    <property type="entry name" value="AB_hydrolase_fold"/>
</dbReference>
<keyword evidence="6 10" id="KW-0378">Hydrolase</keyword>
<evidence type="ECO:0000256" key="1">
    <source>
        <dbReference type="ARBA" id="ARBA00006249"/>
    </source>
</evidence>
<dbReference type="EC" id="3.1.1.-" evidence="10"/>
<dbReference type="GO" id="GO:0030600">
    <property type="term" value="F:feruloyl esterase activity"/>
    <property type="evidence" value="ECO:0007669"/>
    <property type="project" value="UniProtKB-EC"/>
</dbReference>
<keyword evidence="3" id="KW-0119">Carbohydrate metabolism</keyword>
<dbReference type="Proteomes" id="UP000800035">
    <property type="component" value="Unassembled WGS sequence"/>
</dbReference>
<keyword evidence="12" id="KW-1185">Reference proteome</keyword>
<evidence type="ECO:0000256" key="2">
    <source>
        <dbReference type="ARBA" id="ARBA00022487"/>
    </source>
</evidence>
<evidence type="ECO:0000313" key="12">
    <source>
        <dbReference type="Proteomes" id="UP000800035"/>
    </source>
</evidence>
<keyword evidence="5" id="KW-0732">Signal</keyword>
<dbReference type="PANTHER" id="PTHR33938">
    <property type="entry name" value="FERULOYL ESTERASE B-RELATED"/>
    <property type="match status" value="1"/>
</dbReference>
<evidence type="ECO:0000256" key="5">
    <source>
        <dbReference type="ARBA" id="ARBA00022729"/>
    </source>
</evidence>
<dbReference type="GO" id="GO:0045493">
    <property type="term" value="P:xylan catabolic process"/>
    <property type="evidence" value="ECO:0007669"/>
    <property type="project" value="UniProtKB-KW"/>
</dbReference>
<gene>
    <name evidence="11" type="ORF">CC80DRAFT_234200</name>
</gene>
<evidence type="ECO:0000256" key="7">
    <source>
        <dbReference type="ARBA" id="ARBA00022837"/>
    </source>
</evidence>
<keyword evidence="4" id="KW-0479">Metal-binding</keyword>
<evidence type="ECO:0000313" key="11">
    <source>
        <dbReference type="EMBL" id="KAF1961257.1"/>
    </source>
</evidence>
<name>A0A6A5UJK2_9PLEO</name>
<dbReference type="SUPFAM" id="SSF53474">
    <property type="entry name" value="alpha/beta-Hydrolases"/>
    <property type="match status" value="1"/>
</dbReference>
<keyword evidence="3" id="KW-0858">Xylan degradation</keyword>
<dbReference type="EMBL" id="ML976981">
    <property type="protein sequence ID" value="KAF1961257.1"/>
    <property type="molecule type" value="Genomic_DNA"/>
</dbReference>
<evidence type="ECO:0000256" key="6">
    <source>
        <dbReference type="ARBA" id="ARBA00022801"/>
    </source>
</evidence>
<keyword evidence="7" id="KW-0106">Calcium</keyword>
<evidence type="ECO:0000256" key="10">
    <source>
        <dbReference type="RuleBase" id="RU361238"/>
    </source>
</evidence>
<evidence type="ECO:0000256" key="4">
    <source>
        <dbReference type="ARBA" id="ARBA00022723"/>
    </source>
</evidence>
<evidence type="ECO:0000256" key="9">
    <source>
        <dbReference type="ARBA" id="ARBA00034075"/>
    </source>
</evidence>
<reference evidence="11" key="1">
    <citation type="journal article" date="2020" name="Stud. Mycol.">
        <title>101 Dothideomycetes genomes: a test case for predicting lifestyles and emergence of pathogens.</title>
        <authorList>
            <person name="Haridas S."/>
            <person name="Albert R."/>
            <person name="Binder M."/>
            <person name="Bloem J."/>
            <person name="Labutti K."/>
            <person name="Salamov A."/>
            <person name="Andreopoulos B."/>
            <person name="Baker S."/>
            <person name="Barry K."/>
            <person name="Bills G."/>
            <person name="Bluhm B."/>
            <person name="Cannon C."/>
            <person name="Castanera R."/>
            <person name="Culley D."/>
            <person name="Daum C."/>
            <person name="Ezra D."/>
            <person name="Gonzalez J."/>
            <person name="Henrissat B."/>
            <person name="Kuo A."/>
            <person name="Liang C."/>
            <person name="Lipzen A."/>
            <person name="Lutzoni F."/>
            <person name="Magnuson J."/>
            <person name="Mondo S."/>
            <person name="Nolan M."/>
            <person name="Ohm R."/>
            <person name="Pangilinan J."/>
            <person name="Park H.-J."/>
            <person name="Ramirez L."/>
            <person name="Alfaro M."/>
            <person name="Sun H."/>
            <person name="Tritt A."/>
            <person name="Yoshinaga Y."/>
            <person name="Zwiers L.-H."/>
            <person name="Turgeon B."/>
            <person name="Goodwin S."/>
            <person name="Spatafora J."/>
            <person name="Crous P."/>
            <person name="Grigoriev I."/>
        </authorList>
    </citation>
    <scope>NUCLEOTIDE SEQUENCE</scope>
    <source>
        <strain evidence="11">CBS 675.92</strain>
    </source>
</reference>
<sequence length="537" mass="57755">MNSGLTFCQQVSASLNTIPAVSVLNSTYLTNNATIALPDLVESCVSNGRKSAKATNDLCRVVVNVTTSASSVNRIEAWLPDNWNGRFLATGNGGIGGCIDYNNLQHGAGLGFATFGTNGGHDGQTGFDFFLNRPENVNDFGYRAIHAEAEAGKQIIEKYYGRNASYNFYSGCSTGGRQGYEEAILYPEDFDGILMGAMAVDWLRIVASKGILAHRLGWPDLNSPSYITAAQWSAIVEAQIKLLDPLDGVTDGIIDNPTLHNIDPSIFACGTGILNSSVCLTGAQVNTVSEIYQPLANNKGDIVYPRFDPGADTSVFSANTKVVNGATVPALTYAVLQDFWRGAVYNSSTWTPLNFTTADMDFAVNLNPGGINIAGGLSHDVSAFHARGGKLLAYHGRADETVTSAISSRTFQRTAEALNLSLSDMHDFYRLFYIPGMYHCSRGPGAWSIGQPTSDRPSGSQFNDTQHNILLALVDWVEGGNAPQSLVGTKFEGDQLQGGKVEAQRTHCVYPNVSRWDGVGDTKKAESWKCDLEGAVY</sequence>
<evidence type="ECO:0000256" key="3">
    <source>
        <dbReference type="ARBA" id="ARBA00022651"/>
    </source>
</evidence>
<dbReference type="Pfam" id="PF07519">
    <property type="entry name" value="Tannase"/>
    <property type="match status" value="1"/>
</dbReference>
<accession>A0A6A5UJK2</accession>
<dbReference type="InterPro" id="IPR011118">
    <property type="entry name" value="Tannase/feruloyl_esterase"/>
</dbReference>
<dbReference type="GO" id="GO:0046872">
    <property type="term" value="F:metal ion binding"/>
    <property type="evidence" value="ECO:0007669"/>
    <property type="project" value="UniProtKB-KW"/>
</dbReference>
<dbReference type="AlphaFoldDB" id="A0A6A5UJK2"/>
<dbReference type="OrthoDB" id="3039123at2759"/>
<evidence type="ECO:0000256" key="8">
    <source>
        <dbReference type="ARBA" id="ARBA00023157"/>
    </source>
</evidence>
<organism evidence="11 12">
    <name type="scientific">Byssothecium circinans</name>
    <dbReference type="NCBI Taxonomy" id="147558"/>
    <lineage>
        <taxon>Eukaryota</taxon>
        <taxon>Fungi</taxon>
        <taxon>Dikarya</taxon>
        <taxon>Ascomycota</taxon>
        <taxon>Pezizomycotina</taxon>
        <taxon>Dothideomycetes</taxon>
        <taxon>Pleosporomycetidae</taxon>
        <taxon>Pleosporales</taxon>
        <taxon>Massarineae</taxon>
        <taxon>Massarinaceae</taxon>
        <taxon>Byssothecium</taxon>
    </lineage>
</organism>
<comment type="catalytic activity">
    <reaction evidence="9">
        <text>feruloyl-polysaccharide + H2O = ferulate + polysaccharide.</text>
        <dbReference type="EC" id="3.1.1.73"/>
    </reaction>
</comment>
<dbReference type="PANTHER" id="PTHR33938:SF15">
    <property type="entry name" value="FERULOYL ESTERASE B-RELATED"/>
    <property type="match status" value="1"/>
</dbReference>
<keyword evidence="3" id="KW-0624">Polysaccharide degradation</keyword>
<keyword evidence="8" id="KW-1015">Disulfide bond</keyword>